<reference evidence="2" key="1">
    <citation type="submission" date="2022-09" db="EMBL/GenBank/DDBJ databases">
        <title>Actin cytoskeleton and complex cell architecture in an #Asgard archaeon.</title>
        <authorList>
            <person name="Ponce Toledo R.I."/>
            <person name="Schleper C."/>
            <person name="Rodrigues Oliveira T."/>
            <person name="Wollweber F."/>
            <person name="Xu J."/>
            <person name="Rittmann S."/>
            <person name="Klingl A."/>
            <person name="Pilhofer M."/>
        </authorList>
    </citation>
    <scope>NUCLEOTIDE SEQUENCE</scope>
    <source>
        <strain evidence="2">B-35</strain>
    </source>
</reference>
<name>A0ABY6HRU8_9ARCH</name>
<sequence length="357" mass="41596">MVQSKKSQLFDILLHLTKMNLATRKQIADYALNEAISLTFSKISFIGFINSEQTIMRTHAWSESAWKNCQVEDPYIDFPIKKAGLWAEAIRQRKSIIVNDFEKPNPLKKGFPEGHLALSRFLSVPIIDEDHVIAIIAVGNKSTDYSKLDIQNLQILLLTAWRMIQRRDAFEALEQERIRFKLILDQAVDWEIWRKNSTYLYISPSCQAITGYSAEEFYTNPNLRKEIIIEEDHKVWDDHEQQNLKDEQQSTIEFRIRNKSGDVRWIEHRCSVVPESISPLGGRRESNRDITLRKIAQQEIKKLKGLLPICSSCKKIRDEGGNWQLIESYIHDHSEAEFTHGMCPECIQKYYPDLAEK</sequence>
<dbReference type="InterPro" id="IPR029016">
    <property type="entry name" value="GAF-like_dom_sf"/>
</dbReference>
<dbReference type="CDD" id="cd00130">
    <property type="entry name" value="PAS"/>
    <property type="match status" value="1"/>
</dbReference>
<dbReference type="SUPFAM" id="SSF55781">
    <property type="entry name" value="GAF domain-like"/>
    <property type="match status" value="1"/>
</dbReference>
<keyword evidence="3" id="KW-1185">Reference proteome</keyword>
<evidence type="ECO:0000259" key="1">
    <source>
        <dbReference type="PROSITE" id="PS50113"/>
    </source>
</evidence>
<dbReference type="Pfam" id="PF13185">
    <property type="entry name" value="GAF_2"/>
    <property type="match status" value="1"/>
</dbReference>
<dbReference type="Gene3D" id="3.30.450.40">
    <property type="match status" value="1"/>
</dbReference>
<feature type="domain" description="PAC" evidence="1">
    <location>
        <begin position="250"/>
        <end position="302"/>
    </location>
</feature>
<dbReference type="PANTHER" id="PTHR44757">
    <property type="entry name" value="DIGUANYLATE CYCLASE DGCP"/>
    <property type="match status" value="1"/>
</dbReference>
<accession>A0ABY6HRU8</accession>
<evidence type="ECO:0000313" key="3">
    <source>
        <dbReference type="Proteomes" id="UP001208689"/>
    </source>
</evidence>
<dbReference type="InterPro" id="IPR013655">
    <property type="entry name" value="PAS_fold_3"/>
</dbReference>
<dbReference type="InterPro" id="IPR003018">
    <property type="entry name" value="GAF"/>
</dbReference>
<dbReference type="SUPFAM" id="SSF55785">
    <property type="entry name" value="PYP-like sensor domain (PAS domain)"/>
    <property type="match status" value="1"/>
</dbReference>
<protein>
    <recommendedName>
        <fullName evidence="1">PAC domain-containing protein</fullName>
    </recommendedName>
</protein>
<dbReference type="PROSITE" id="PS50113">
    <property type="entry name" value="PAC"/>
    <property type="match status" value="1"/>
</dbReference>
<dbReference type="InterPro" id="IPR035965">
    <property type="entry name" value="PAS-like_dom_sf"/>
</dbReference>
<gene>
    <name evidence="2" type="ORF">NEF87_002523</name>
</gene>
<dbReference type="NCBIfam" id="TIGR00229">
    <property type="entry name" value="sensory_box"/>
    <property type="match status" value="1"/>
</dbReference>
<dbReference type="InterPro" id="IPR000014">
    <property type="entry name" value="PAS"/>
</dbReference>
<proteinExistence type="predicted"/>
<dbReference type="SMART" id="SM00065">
    <property type="entry name" value="GAF"/>
    <property type="match status" value="1"/>
</dbReference>
<dbReference type="InterPro" id="IPR000700">
    <property type="entry name" value="PAS-assoc_C"/>
</dbReference>
<dbReference type="PANTHER" id="PTHR44757:SF2">
    <property type="entry name" value="BIOFILM ARCHITECTURE MAINTENANCE PROTEIN MBAA"/>
    <property type="match status" value="1"/>
</dbReference>
<dbReference type="EMBL" id="CP104013">
    <property type="protein sequence ID" value="UYP46238.1"/>
    <property type="molecule type" value="Genomic_DNA"/>
</dbReference>
<dbReference type="Proteomes" id="UP001208689">
    <property type="component" value="Chromosome"/>
</dbReference>
<dbReference type="InterPro" id="IPR052155">
    <property type="entry name" value="Biofilm_reg_signaling"/>
</dbReference>
<dbReference type="Gene3D" id="3.30.450.20">
    <property type="entry name" value="PAS domain"/>
    <property type="match status" value="1"/>
</dbReference>
<evidence type="ECO:0000313" key="2">
    <source>
        <dbReference type="EMBL" id="UYP46238.1"/>
    </source>
</evidence>
<organism evidence="2 3">
    <name type="scientific">Candidatus Lokiarchaeum ossiferum</name>
    <dbReference type="NCBI Taxonomy" id="2951803"/>
    <lineage>
        <taxon>Archaea</taxon>
        <taxon>Promethearchaeati</taxon>
        <taxon>Promethearchaeota</taxon>
        <taxon>Promethearchaeia</taxon>
        <taxon>Promethearchaeales</taxon>
        <taxon>Promethearchaeaceae</taxon>
        <taxon>Candidatus Lokiarchaeum</taxon>
    </lineage>
</organism>
<dbReference type="Pfam" id="PF08447">
    <property type="entry name" value="PAS_3"/>
    <property type="match status" value="1"/>
</dbReference>